<feature type="signal peptide" evidence="1">
    <location>
        <begin position="1"/>
        <end position="23"/>
    </location>
</feature>
<accession>A0A4Q9M4R8</accession>
<protein>
    <recommendedName>
        <fullName evidence="3">Secreted protein</fullName>
    </recommendedName>
</protein>
<reference evidence="2" key="1">
    <citation type="submission" date="2019-01" db="EMBL/GenBank/DDBJ databases">
        <title>Draft genome sequences of three monokaryotic isolates of the white-rot basidiomycete fungus Dichomitus squalens.</title>
        <authorList>
            <consortium name="DOE Joint Genome Institute"/>
            <person name="Lopez S.C."/>
            <person name="Andreopoulos B."/>
            <person name="Pangilinan J."/>
            <person name="Lipzen A."/>
            <person name="Riley R."/>
            <person name="Ahrendt S."/>
            <person name="Ng V."/>
            <person name="Barry K."/>
            <person name="Daum C."/>
            <person name="Grigoriev I.V."/>
            <person name="Hilden K.S."/>
            <person name="Makela M.R."/>
            <person name="de Vries R.P."/>
        </authorList>
    </citation>
    <scope>NUCLEOTIDE SEQUENCE [LARGE SCALE GENOMIC DNA]</scope>
    <source>
        <strain evidence="2">OM18370.1</strain>
    </source>
</reference>
<dbReference type="AlphaFoldDB" id="A0A4Q9M4R8"/>
<proteinExistence type="predicted"/>
<dbReference type="Proteomes" id="UP000292957">
    <property type="component" value="Unassembled WGS sequence"/>
</dbReference>
<dbReference type="EMBL" id="ML143568">
    <property type="protein sequence ID" value="TBU21904.1"/>
    <property type="molecule type" value="Genomic_DNA"/>
</dbReference>
<name>A0A4Q9M4R8_9APHY</name>
<sequence length="86" mass="9477">MAYSILDILRIVLCSWLAGPSVGRGTSYGCASRTRSRPISRFMAWSCDRVLGPSPLLAEYSCPPRQTVSTVDTGTRYTLASHSQHR</sequence>
<evidence type="ECO:0008006" key="3">
    <source>
        <dbReference type="Google" id="ProtNLM"/>
    </source>
</evidence>
<evidence type="ECO:0000313" key="2">
    <source>
        <dbReference type="EMBL" id="TBU21904.1"/>
    </source>
</evidence>
<feature type="chain" id="PRO_5020199501" description="Secreted protein" evidence="1">
    <location>
        <begin position="24"/>
        <end position="86"/>
    </location>
</feature>
<evidence type="ECO:0000256" key="1">
    <source>
        <dbReference type="SAM" id="SignalP"/>
    </source>
</evidence>
<keyword evidence="1" id="KW-0732">Signal</keyword>
<gene>
    <name evidence="2" type="ORF">BD311DRAFT_771363</name>
</gene>
<organism evidence="2">
    <name type="scientific">Dichomitus squalens</name>
    <dbReference type="NCBI Taxonomy" id="114155"/>
    <lineage>
        <taxon>Eukaryota</taxon>
        <taxon>Fungi</taxon>
        <taxon>Dikarya</taxon>
        <taxon>Basidiomycota</taxon>
        <taxon>Agaricomycotina</taxon>
        <taxon>Agaricomycetes</taxon>
        <taxon>Polyporales</taxon>
        <taxon>Polyporaceae</taxon>
        <taxon>Dichomitus</taxon>
    </lineage>
</organism>